<dbReference type="RefSeq" id="WP_307412091.1">
    <property type="nucleotide sequence ID" value="NZ_JAUSUR010000010.1"/>
</dbReference>
<evidence type="ECO:0000313" key="1">
    <source>
        <dbReference type="EMBL" id="MDQ0363251.1"/>
    </source>
</evidence>
<gene>
    <name evidence="1" type="ORF">J2S15_004012</name>
</gene>
<evidence type="ECO:0000313" key="2">
    <source>
        <dbReference type="Proteomes" id="UP001230220"/>
    </source>
</evidence>
<dbReference type="EMBL" id="JAUSUR010000010">
    <property type="protein sequence ID" value="MDQ0363251.1"/>
    <property type="molecule type" value="Genomic_DNA"/>
</dbReference>
<proteinExistence type="predicted"/>
<organism evidence="1 2">
    <name type="scientific">Breznakia pachnodae</name>
    <dbReference type="NCBI Taxonomy" id="265178"/>
    <lineage>
        <taxon>Bacteria</taxon>
        <taxon>Bacillati</taxon>
        <taxon>Bacillota</taxon>
        <taxon>Erysipelotrichia</taxon>
        <taxon>Erysipelotrichales</taxon>
        <taxon>Erysipelotrichaceae</taxon>
        <taxon>Breznakia</taxon>
    </lineage>
</organism>
<keyword evidence="2" id="KW-1185">Reference proteome</keyword>
<dbReference type="InterPro" id="IPR031009">
    <property type="entry name" value="Tcm_partner"/>
</dbReference>
<accession>A0ABU0E8T1</accession>
<reference evidence="1 2" key="1">
    <citation type="submission" date="2023-07" db="EMBL/GenBank/DDBJ databases">
        <title>Genomic Encyclopedia of Type Strains, Phase IV (KMG-IV): sequencing the most valuable type-strain genomes for metagenomic binning, comparative biology and taxonomic classification.</title>
        <authorList>
            <person name="Goeker M."/>
        </authorList>
    </citation>
    <scope>NUCLEOTIDE SEQUENCE [LARGE SCALE GENOMIC DNA]</scope>
    <source>
        <strain evidence="1 2">DSM 16784</strain>
    </source>
</reference>
<dbReference type="NCBIfam" id="TIGR04474">
    <property type="entry name" value="tcm_partner"/>
    <property type="match status" value="1"/>
</dbReference>
<protein>
    <submittedName>
        <fullName evidence="1">Three-Cys-motif partner protein</fullName>
    </submittedName>
</protein>
<comment type="caution">
    <text evidence="1">The sequence shown here is derived from an EMBL/GenBank/DDBJ whole genome shotgun (WGS) entry which is preliminary data.</text>
</comment>
<sequence length="406" mass="48140">MEEKCSYRTDDCINKVNIVEHEGTELKFDAFASYTNAWLEKVINHNNNPKTKYKKEQFSFVDCMCSSGLYYNKKTSKFVDGTVIRVMKIFIKLANKYPMYDFYLYFNDYDKQYYSCLQCLKRNLLKNKPINLSVEITMLDKNDFIYQLSINDLFKRRTNKSLVIYDPYDVDFDWNHLSKLLKFDSDFIFTHFLQNDFKRAVHTVKDKTKIAKYEQSYQMGFDELSEKFDKFIGELNERENAIYRSELLRDLFTELIHKYSNKKYSCYCPVFNSKAPVYDIVCLSNSSVALGVLKNAMYKLYKNKKADKVKKSKPEQLTLFVDEKTDVGIRNANVSEFEFHYNKVEILKKFKSIFKGKTVTKVEMEKILNEDPYLPSTGIFKDIIMPNWPYETPSQTGGFYKFKEDD</sequence>
<dbReference type="Proteomes" id="UP001230220">
    <property type="component" value="Unassembled WGS sequence"/>
</dbReference>
<name>A0ABU0E8T1_9FIRM</name>